<organism evidence="11 12">
    <name type="scientific">Streptomyces smaragdinus</name>
    <dbReference type="NCBI Taxonomy" id="2585196"/>
    <lineage>
        <taxon>Bacteria</taxon>
        <taxon>Bacillati</taxon>
        <taxon>Actinomycetota</taxon>
        <taxon>Actinomycetes</taxon>
        <taxon>Kitasatosporales</taxon>
        <taxon>Streptomycetaceae</taxon>
        <taxon>Streptomyces</taxon>
    </lineage>
</organism>
<evidence type="ECO:0000256" key="5">
    <source>
        <dbReference type="ARBA" id="ARBA00022801"/>
    </source>
</evidence>
<comment type="caution">
    <text evidence="11">The sequence shown here is derived from an EMBL/GenBank/DDBJ whole genome shotgun (WGS) entry which is preliminary data.</text>
</comment>
<dbReference type="Proteomes" id="UP000466345">
    <property type="component" value="Unassembled WGS sequence"/>
</dbReference>
<feature type="chain" id="PRO_5029985051" description="Proteasome subunit beta" evidence="9">
    <location>
        <begin position="47"/>
        <end position="274"/>
    </location>
</feature>
<dbReference type="GO" id="GO:0005737">
    <property type="term" value="C:cytoplasm"/>
    <property type="evidence" value="ECO:0007669"/>
    <property type="project" value="UniProtKB-SubCell"/>
</dbReference>
<evidence type="ECO:0000256" key="4">
    <source>
        <dbReference type="ARBA" id="ARBA00022698"/>
    </source>
</evidence>
<dbReference type="PROSITE" id="PS51476">
    <property type="entry name" value="PROTEASOME_BETA_2"/>
    <property type="match status" value="1"/>
</dbReference>
<evidence type="ECO:0000256" key="8">
    <source>
        <dbReference type="ARBA" id="ARBA00023145"/>
    </source>
</evidence>
<feature type="active site" description="Nucleophile" evidence="9">
    <location>
        <position position="47"/>
    </location>
</feature>
<dbReference type="UniPathway" id="UPA00997"/>
<gene>
    <name evidence="11" type="primary">prcB_2</name>
    <name evidence="9" type="synonym">prcB</name>
    <name evidence="11" type="ORF">SRB5_57140</name>
</gene>
<evidence type="ECO:0000256" key="10">
    <source>
        <dbReference type="NCBIfam" id="TIGR03690"/>
    </source>
</evidence>
<keyword evidence="4 9" id="KW-0888">Threonine protease</keyword>
<comment type="catalytic activity">
    <reaction evidence="1 9">
        <text>Cleavage of peptide bonds with very broad specificity.</text>
        <dbReference type="EC" id="3.4.25.1"/>
    </reaction>
</comment>
<dbReference type="Gene3D" id="3.60.20.10">
    <property type="entry name" value="Glutamine Phosphoribosylpyrophosphate, subunit 1, domain 1"/>
    <property type="match status" value="1"/>
</dbReference>
<dbReference type="Pfam" id="PF00227">
    <property type="entry name" value="Proteasome"/>
    <property type="match status" value="1"/>
</dbReference>
<dbReference type="GO" id="GO:0019774">
    <property type="term" value="C:proteasome core complex, beta-subunit complex"/>
    <property type="evidence" value="ECO:0007669"/>
    <property type="project" value="UniProtKB-UniRule"/>
</dbReference>
<feature type="propeptide" id="PRO_5029985052" description="Removed in mature form; by autocatalysis" evidence="9">
    <location>
        <begin position="1"/>
        <end position="46"/>
    </location>
</feature>
<comment type="activity regulation">
    <text evidence="9">The formation of the proteasomal ATPase ARC-20S proteasome complex, likely via the docking of the C-termini of ARC into the intersubunit pockets in the alpha-rings, may trigger opening of the gate for substrate entry. Interconversion between the open-gate and close-gate conformations leads to a dynamic regulation of the 20S proteasome proteolysis activity.</text>
</comment>
<dbReference type="GO" id="GO:0019941">
    <property type="term" value="P:modification-dependent protein catabolic process"/>
    <property type="evidence" value="ECO:0007669"/>
    <property type="project" value="UniProtKB-UniRule"/>
</dbReference>
<protein>
    <recommendedName>
        <fullName evidence="9 10">Proteasome subunit beta</fullName>
        <ecNumber evidence="9 10">3.4.25.1</ecNumber>
    </recommendedName>
    <alternativeName>
        <fullName evidence="9">20S proteasome beta subunit</fullName>
    </alternativeName>
    <alternativeName>
        <fullName evidence="9">Proteasome core protein PrcB</fullName>
    </alternativeName>
</protein>
<proteinExistence type="inferred from homology"/>
<keyword evidence="7 9" id="KW-0647">Proteasome</keyword>
<dbReference type="InterPro" id="IPR022483">
    <property type="entry name" value="PSB_actinobac"/>
</dbReference>
<evidence type="ECO:0000256" key="7">
    <source>
        <dbReference type="ARBA" id="ARBA00022942"/>
    </source>
</evidence>
<comment type="similarity">
    <text evidence="9">Belongs to the peptidase T1B family.</text>
</comment>
<evidence type="ECO:0000313" key="11">
    <source>
        <dbReference type="EMBL" id="MQY15532.1"/>
    </source>
</evidence>
<evidence type="ECO:0000256" key="1">
    <source>
        <dbReference type="ARBA" id="ARBA00001198"/>
    </source>
</evidence>
<keyword evidence="12" id="KW-1185">Reference proteome</keyword>
<keyword evidence="2 9" id="KW-0963">Cytoplasm</keyword>
<dbReference type="HAMAP" id="MF_02113_B">
    <property type="entry name" value="Proteasome_B_B"/>
    <property type="match status" value="1"/>
</dbReference>
<keyword evidence="6 9" id="KW-0068">Autocatalytic cleavage</keyword>
<evidence type="ECO:0000256" key="3">
    <source>
        <dbReference type="ARBA" id="ARBA00022670"/>
    </source>
</evidence>
<dbReference type="SUPFAM" id="SSF56235">
    <property type="entry name" value="N-terminal nucleophile aminohydrolases (Ntn hydrolases)"/>
    <property type="match status" value="1"/>
</dbReference>
<dbReference type="InterPro" id="IPR029055">
    <property type="entry name" value="Ntn_hydrolases_N"/>
</dbReference>
<keyword evidence="8 9" id="KW-0865">Zymogen</keyword>
<keyword evidence="3 9" id="KW-0645">Protease</keyword>
<dbReference type="GO" id="GO:0010498">
    <property type="term" value="P:proteasomal protein catabolic process"/>
    <property type="evidence" value="ECO:0007669"/>
    <property type="project" value="UniProtKB-UniRule"/>
</dbReference>
<accession>A0A7K0CRB0</accession>
<evidence type="ECO:0000256" key="9">
    <source>
        <dbReference type="HAMAP-Rule" id="MF_02113"/>
    </source>
</evidence>
<dbReference type="OrthoDB" id="5174038at2"/>
<dbReference type="PANTHER" id="PTHR32194">
    <property type="entry name" value="METALLOPROTEASE TLDD"/>
    <property type="match status" value="1"/>
</dbReference>
<dbReference type="GO" id="GO:0004298">
    <property type="term" value="F:threonine-type endopeptidase activity"/>
    <property type="evidence" value="ECO:0007669"/>
    <property type="project" value="UniProtKB-UniRule"/>
</dbReference>
<comment type="subcellular location">
    <subcellularLocation>
        <location evidence="9">Cytoplasm</location>
    </subcellularLocation>
</comment>
<sequence length="274" mass="29084">MEGDSTLPPEFFGAGSSFTEFLGARAPGLLPWNRPRPAGSFEVPHGTTIVALRYADGALIAGDRRVTMGNMIANRRYEKVFQADEFTAVGVAGSTGVAEEMYGLLRMELAHYEKIEGVALSLEGKANRLATLIRGNIGAAMQGLAVVPLLAGYDERAGRGRIYSYFVDGMRCEEHDFAATGSGSVFALGAVKKLYRPGLAETQAATLAVQALYDAADDDSATGGPDLTRRLYPSLAAVTADGFRRLPEEEVAGIARGVVEGRRERPDGPGAPVL</sequence>
<keyword evidence="5 9" id="KW-0378">Hydrolase</keyword>
<dbReference type="InterPro" id="IPR023333">
    <property type="entry name" value="Proteasome_suB-type"/>
</dbReference>
<evidence type="ECO:0000313" key="12">
    <source>
        <dbReference type="Proteomes" id="UP000466345"/>
    </source>
</evidence>
<dbReference type="EMBL" id="WEGJ01000035">
    <property type="protein sequence ID" value="MQY15532.1"/>
    <property type="molecule type" value="Genomic_DNA"/>
</dbReference>
<dbReference type="CDD" id="cd01906">
    <property type="entry name" value="proteasome_protease_HslV"/>
    <property type="match status" value="1"/>
</dbReference>
<evidence type="ECO:0000256" key="6">
    <source>
        <dbReference type="ARBA" id="ARBA00022813"/>
    </source>
</evidence>
<name>A0A7K0CRB0_9ACTN</name>
<comment type="subunit">
    <text evidence="9">The 20S proteasome core is composed of 14 alpha and 14 beta subunits that assemble into four stacked heptameric rings, resulting in a barrel-shaped structure. The two inner rings, each composed of seven catalytic beta subunits, are sandwiched by two outer rings, each composed of seven alpha subunits. The catalytic chamber with the active sites is on the inside of the barrel. Has a gated structure, the ends of the cylinder being occluded by the N-termini of the alpha-subunits. Is capped by the proteasome-associated ATPase, ARC.</text>
</comment>
<dbReference type="NCBIfam" id="TIGR03690">
    <property type="entry name" value="20S_bact_beta"/>
    <property type="match status" value="1"/>
</dbReference>
<comment type="pathway">
    <text evidence="9">Protein degradation; proteasomal Pup-dependent pathway.</text>
</comment>
<comment type="function">
    <text evidence="9">Component of the proteasome core, a large protease complex with broad specificity involved in protein degradation.</text>
</comment>
<dbReference type="AlphaFoldDB" id="A0A7K0CRB0"/>
<evidence type="ECO:0000256" key="2">
    <source>
        <dbReference type="ARBA" id="ARBA00022490"/>
    </source>
</evidence>
<dbReference type="InterPro" id="IPR001353">
    <property type="entry name" value="Proteasome_sua/b"/>
</dbReference>
<dbReference type="EC" id="3.4.25.1" evidence="9 10"/>
<dbReference type="PANTHER" id="PTHR32194:SF0">
    <property type="entry name" value="ATP-DEPENDENT PROTEASE SUBUNIT HSLV"/>
    <property type="match status" value="1"/>
</dbReference>
<reference evidence="11 12" key="1">
    <citation type="submission" date="2019-10" db="EMBL/GenBank/DDBJ databases">
        <title>Streptomyces smaragdinus sp. nov. and Streptomyces fabii sp. nov., isolated from the gut of fungus growing-termite Macrotermes natalensis.</title>
        <authorList>
            <person name="Schwitalla J."/>
            <person name="Benndorf R."/>
            <person name="Martin K."/>
            <person name="De Beer W."/>
            <person name="Kaster A.-K."/>
            <person name="Vollmers J."/>
            <person name="Poulsen M."/>
            <person name="Beemelmanns C."/>
        </authorList>
    </citation>
    <scope>NUCLEOTIDE SEQUENCE [LARGE SCALE GENOMIC DNA]</scope>
    <source>
        <strain evidence="11 12">RB5</strain>
    </source>
</reference>
<dbReference type="RefSeq" id="WP_153456353.1">
    <property type="nucleotide sequence ID" value="NZ_WEGJ01000035.1"/>
</dbReference>